<dbReference type="EMBL" id="QCYY01002712">
    <property type="protein sequence ID" value="ROT68158.1"/>
    <property type="molecule type" value="Genomic_DNA"/>
</dbReference>
<sequence length="236" mass="25689">MTEQSAAEEGGAVSAAGEEAIRSLLASCRESMKGEPGRTTAGVIPLDPLSVETQIITHQHPALTISVKLSNMALTGLSEFVIEEVKVNVQLLTITVSLAYDTLLLDGEYELQGKLVKVIPISARGPFTVTTNNAKVTLRAKLKECRGRLEVRDLTSDLILEGVRCRLAQMTGGALVSKVLNSLLTDLLRRERPRLAHELSAALKTLLNNELKNFNLGVSLQLLQTSDRLMRRGSLY</sequence>
<name>A0A3R7PEC5_PENVA</name>
<organism evidence="1 2">
    <name type="scientific">Penaeus vannamei</name>
    <name type="common">Whiteleg shrimp</name>
    <name type="synonym">Litopenaeus vannamei</name>
    <dbReference type="NCBI Taxonomy" id="6689"/>
    <lineage>
        <taxon>Eukaryota</taxon>
        <taxon>Metazoa</taxon>
        <taxon>Ecdysozoa</taxon>
        <taxon>Arthropoda</taxon>
        <taxon>Crustacea</taxon>
        <taxon>Multicrustacea</taxon>
        <taxon>Malacostraca</taxon>
        <taxon>Eumalacostraca</taxon>
        <taxon>Eucarida</taxon>
        <taxon>Decapoda</taxon>
        <taxon>Dendrobranchiata</taxon>
        <taxon>Penaeoidea</taxon>
        <taxon>Penaeidae</taxon>
        <taxon>Penaeus</taxon>
    </lineage>
</organism>
<evidence type="ECO:0008006" key="3">
    <source>
        <dbReference type="Google" id="ProtNLM"/>
    </source>
</evidence>
<dbReference type="Proteomes" id="UP000283509">
    <property type="component" value="Unassembled WGS sequence"/>
</dbReference>
<dbReference type="InterPro" id="IPR038606">
    <property type="entry name" value="To_sf"/>
</dbReference>
<dbReference type="PANTHER" id="PTHR11008:SF9">
    <property type="entry name" value="PROTEIN TAKEOUT-LIKE PROTEIN"/>
    <property type="match status" value="1"/>
</dbReference>
<dbReference type="SMART" id="SM00700">
    <property type="entry name" value="JHBP"/>
    <property type="match status" value="1"/>
</dbReference>
<dbReference type="Pfam" id="PF06585">
    <property type="entry name" value="JHBP"/>
    <property type="match status" value="1"/>
</dbReference>
<dbReference type="PANTHER" id="PTHR11008">
    <property type="entry name" value="PROTEIN TAKEOUT-LIKE PROTEIN"/>
    <property type="match status" value="1"/>
</dbReference>
<accession>A0A3R7PEC5</accession>
<comment type="caution">
    <text evidence="1">The sequence shown here is derived from an EMBL/GenBank/DDBJ whole genome shotgun (WGS) entry which is preliminary data.</text>
</comment>
<evidence type="ECO:0000313" key="2">
    <source>
        <dbReference type="Proteomes" id="UP000283509"/>
    </source>
</evidence>
<dbReference type="Gene3D" id="3.15.10.30">
    <property type="entry name" value="Haemolymph juvenile hormone binding protein"/>
    <property type="match status" value="1"/>
</dbReference>
<reference evidence="1 2" key="2">
    <citation type="submission" date="2019-01" db="EMBL/GenBank/DDBJ databases">
        <title>The decoding of complex shrimp genome reveals the adaptation for benthos swimmer, frequently molting mechanism and breeding impact on genome.</title>
        <authorList>
            <person name="Sun Y."/>
            <person name="Gao Y."/>
            <person name="Yu Y."/>
        </authorList>
    </citation>
    <scope>NUCLEOTIDE SEQUENCE [LARGE SCALE GENOMIC DNA]</scope>
    <source>
        <tissue evidence="1">Muscle</tissue>
    </source>
</reference>
<protein>
    <recommendedName>
        <fullName evidence="3">Lipid-binding serum glycoprotein N-terminal domain-containing protein</fullName>
    </recommendedName>
</protein>
<dbReference type="AlphaFoldDB" id="A0A3R7PEC5"/>
<evidence type="ECO:0000313" key="1">
    <source>
        <dbReference type="EMBL" id="ROT68158.1"/>
    </source>
</evidence>
<dbReference type="InterPro" id="IPR010562">
    <property type="entry name" value="Haemolymph_juvenile_hormone-bd"/>
</dbReference>
<proteinExistence type="predicted"/>
<keyword evidence="2" id="KW-1185">Reference proteome</keyword>
<gene>
    <name evidence="1" type="ORF">C7M84_013726</name>
</gene>
<reference evidence="1 2" key="1">
    <citation type="submission" date="2018-04" db="EMBL/GenBank/DDBJ databases">
        <authorList>
            <person name="Zhang X."/>
            <person name="Yuan J."/>
            <person name="Li F."/>
            <person name="Xiang J."/>
        </authorList>
    </citation>
    <scope>NUCLEOTIDE SEQUENCE [LARGE SCALE GENOMIC DNA]</scope>
    <source>
        <tissue evidence="1">Muscle</tissue>
    </source>
</reference>
<dbReference type="OrthoDB" id="6380971at2759"/>